<dbReference type="InterPro" id="IPR032675">
    <property type="entry name" value="LRR_dom_sf"/>
</dbReference>
<reference evidence="2" key="2">
    <citation type="submission" date="2025-09" db="UniProtKB">
        <authorList>
            <consortium name="Ensembl"/>
        </authorList>
    </citation>
    <scope>IDENTIFICATION</scope>
</reference>
<dbReference type="AlphaFoldDB" id="A0A8B9MVH6"/>
<protein>
    <recommendedName>
        <fullName evidence="4">Toll-like receptor 2</fullName>
    </recommendedName>
</protein>
<evidence type="ECO:0000256" key="1">
    <source>
        <dbReference type="SAM" id="Phobius"/>
    </source>
</evidence>
<feature type="transmembrane region" description="Helical" evidence="1">
    <location>
        <begin position="12"/>
        <end position="31"/>
    </location>
</feature>
<evidence type="ECO:0000313" key="2">
    <source>
        <dbReference type="Ensembl" id="ENSANIP00000012776.1"/>
    </source>
</evidence>
<evidence type="ECO:0000313" key="3">
    <source>
        <dbReference type="Proteomes" id="UP000694541"/>
    </source>
</evidence>
<keyword evidence="1" id="KW-0812">Transmembrane</keyword>
<sequence length="128" mass="14538">STTDETCFKLSHHFLLFIFALHTSCSFTMYFPQITVNKNYSCEGLGLREVPEKLPVTTEILDFSFNMLPSLQNSTFSQLKSLLYLDLTRYVRSILPSAHHIGESLCPCWRLTGSHHSSISLPSQGNHQ</sequence>
<accession>A0A8B9MVH6</accession>
<dbReference type="SUPFAM" id="SSF52058">
    <property type="entry name" value="L domain-like"/>
    <property type="match status" value="1"/>
</dbReference>
<evidence type="ECO:0008006" key="4">
    <source>
        <dbReference type="Google" id="ProtNLM"/>
    </source>
</evidence>
<organism evidence="2 3">
    <name type="scientific">Accipiter nisus</name>
    <name type="common">Eurasian sparrowhawk</name>
    <dbReference type="NCBI Taxonomy" id="211598"/>
    <lineage>
        <taxon>Eukaryota</taxon>
        <taxon>Metazoa</taxon>
        <taxon>Chordata</taxon>
        <taxon>Craniata</taxon>
        <taxon>Vertebrata</taxon>
        <taxon>Euteleostomi</taxon>
        <taxon>Archelosauria</taxon>
        <taxon>Archosauria</taxon>
        <taxon>Dinosauria</taxon>
        <taxon>Saurischia</taxon>
        <taxon>Theropoda</taxon>
        <taxon>Coelurosauria</taxon>
        <taxon>Aves</taxon>
        <taxon>Neognathae</taxon>
        <taxon>Neoaves</taxon>
        <taxon>Telluraves</taxon>
        <taxon>Accipitrimorphae</taxon>
        <taxon>Accipitriformes</taxon>
        <taxon>Accipitridae</taxon>
        <taxon>Accipitrinae</taxon>
        <taxon>Accipiter</taxon>
    </lineage>
</organism>
<dbReference type="Proteomes" id="UP000694541">
    <property type="component" value="Unplaced"/>
</dbReference>
<dbReference type="Ensembl" id="ENSANIT00000013226.1">
    <property type="protein sequence ID" value="ENSANIP00000012776.1"/>
    <property type="gene ID" value="ENSANIG00000008664.1"/>
</dbReference>
<reference evidence="2" key="1">
    <citation type="submission" date="2025-08" db="UniProtKB">
        <authorList>
            <consortium name="Ensembl"/>
        </authorList>
    </citation>
    <scope>IDENTIFICATION</scope>
</reference>
<keyword evidence="3" id="KW-1185">Reference proteome</keyword>
<name>A0A8B9MVH6_9AVES</name>
<keyword evidence="1" id="KW-0472">Membrane</keyword>
<dbReference type="Gene3D" id="3.80.10.10">
    <property type="entry name" value="Ribonuclease Inhibitor"/>
    <property type="match status" value="1"/>
</dbReference>
<proteinExistence type="predicted"/>
<keyword evidence="1" id="KW-1133">Transmembrane helix</keyword>